<evidence type="ECO:0000256" key="3">
    <source>
        <dbReference type="ARBA" id="ARBA00022670"/>
    </source>
</evidence>
<evidence type="ECO:0000259" key="8">
    <source>
        <dbReference type="PROSITE" id="PS52035"/>
    </source>
</evidence>
<gene>
    <name evidence="9" type="ORF">FNL11_04925</name>
</gene>
<dbReference type="CDD" id="cd00596">
    <property type="entry name" value="Peptidase_M14_like"/>
    <property type="match status" value="1"/>
</dbReference>
<evidence type="ECO:0000256" key="6">
    <source>
        <dbReference type="ARBA" id="ARBA00023049"/>
    </source>
</evidence>
<dbReference type="EMBL" id="VJMP01000003">
    <property type="protein sequence ID" value="TRL78065.1"/>
    <property type="molecule type" value="Genomic_DNA"/>
</dbReference>
<dbReference type="GO" id="GO:0004181">
    <property type="term" value="F:metallocarboxypeptidase activity"/>
    <property type="evidence" value="ECO:0007669"/>
    <property type="project" value="InterPro"/>
</dbReference>
<dbReference type="AlphaFoldDB" id="A0AB38PE69"/>
<keyword evidence="4" id="KW-0378">Hydrolase</keyword>
<keyword evidence="3" id="KW-0645">Protease</keyword>
<name>A0AB38PE69_STAHA</name>
<organism evidence="9 10">
    <name type="scientific">Staphylococcus haemolyticus</name>
    <dbReference type="NCBI Taxonomy" id="1283"/>
    <lineage>
        <taxon>Bacteria</taxon>
        <taxon>Bacillati</taxon>
        <taxon>Bacillota</taxon>
        <taxon>Bacilli</taxon>
        <taxon>Bacillales</taxon>
        <taxon>Staphylococcaceae</taxon>
        <taxon>Staphylococcus</taxon>
    </lineage>
</organism>
<evidence type="ECO:0000256" key="7">
    <source>
        <dbReference type="PROSITE-ProRule" id="PRU01379"/>
    </source>
</evidence>
<accession>A0AB38PE69</accession>
<dbReference type="PROSITE" id="PS52035">
    <property type="entry name" value="PEPTIDASE_M14"/>
    <property type="match status" value="1"/>
</dbReference>
<comment type="similarity">
    <text evidence="2 7">Belongs to the peptidase M14 family.</text>
</comment>
<comment type="caution">
    <text evidence="9">The sequence shown here is derived from an EMBL/GenBank/DDBJ whole genome shotgun (WGS) entry which is preliminary data.</text>
</comment>
<evidence type="ECO:0000256" key="1">
    <source>
        <dbReference type="ARBA" id="ARBA00001947"/>
    </source>
</evidence>
<protein>
    <submittedName>
        <fullName evidence="9">DUF2817 domain-containing protein</fullName>
    </submittedName>
</protein>
<dbReference type="GO" id="GO:0006508">
    <property type="term" value="P:proteolysis"/>
    <property type="evidence" value="ECO:0007669"/>
    <property type="project" value="UniProtKB-KW"/>
</dbReference>
<dbReference type="PANTHER" id="PTHR11705">
    <property type="entry name" value="PROTEASE FAMILY M14 CARBOXYPEPTIDASE A,B"/>
    <property type="match status" value="1"/>
</dbReference>
<evidence type="ECO:0000313" key="9">
    <source>
        <dbReference type="EMBL" id="TRL78065.1"/>
    </source>
</evidence>
<evidence type="ECO:0000256" key="2">
    <source>
        <dbReference type="ARBA" id="ARBA00005988"/>
    </source>
</evidence>
<dbReference type="Gene3D" id="3.40.630.10">
    <property type="entry name" value="Zn peptidases"/>
    <property type="match status" value="1"/>
</dbReference>
<keyword evidence="5" id="KW-0862">Zinc</keyword>
<dbReference type="InterPro" id="IPR000834">
    <property type="entry name" value="Peptidase_M14"/>
</dbReference>
<dbReference type="SMART" id="SM00631">
    <property type="entry name" value="Zn_pept"/>
    <property type="match status" value="1"/>
</dbReference>
<feature type="active site" description="Proton donor/acceptor" evidence="7">
    <location>
        <position position="387"/>
    </location>
</feature>
<dbReference type="GO" id="GO:0008270">
    <property type="term" value="F:zinc ion binding"/>
    <property type="evidence" value="ECO:0007669"/>
    <property type="project" value="InterPro"/>
</dbReference>
<sequence>MRKTIYTEIDTLFSARHVRELELNFIAFRDMVTYVEDQLHRHNFVDNEAHQSHQIQHTFADGSTRSVKDSINWLDARMRAFLVPTLANDQQEIIDARASMDGKVSKTLGDRLEYDFNLVRTDLDKELNVAADSSYLWTPPYIKGAMRGENETPLHNEPVENLKVFYDKFVDNEYCRKTYIGKDQSGEYSVYSYTFEPQHYSKTLLLTSCIHGNEYSAFYANSRFLDLVVNKWHTDPHLAYIRKNVRIVCVPIVNPHGFANDNRENVNNVDLNRNFDYNWKAGKGTDPTKSNYKGKAPFSEQESKNMKKLVEGLNHITAHVDCHNIVSQVSDYCLFYPRFSNQDHNIMTQFMQDVSNHGDLVTWGSSTLSSFSNWVGIKKNITSYLPEIYEGRAGKPRGAEEMWRSVNFLGNIIIRLMQTNTSGQGRTSNEAFAKTFVYSDRYNNKGIQTFSLKATNKYQRMLMTQQRFNITANGIVEMNGSITVEVDRDTTFGVSPMVVQNYNPWSGNGKSDERQLFKTEHKLPKGIHTIPINAIAPVQMSSITPSDVHRTAEVMCPVEVRRSEGVCHIKQLIQNIKFIPTGSHNAFQAFTSTGYGNQKEKTFKQIYPNYESAYDVRNEIITKK</sequence>
<feature type="domain" description="Peptidase M14" evidence="8">
    <location>
        <begin position="150"/>
        <end position="413"/>
    </location>
</feature>
<evidence type="ECO:0000313" key="10">
    <source>
        <dbReference type="Proteomes" id="UP000316594"/>
    </source>
</evidence>
<dbReference type="PANTHER" id="PTHR11705:SF143">
    <property type="entry name" value="SLL0236 PROTEIN"/>
    <property type="match status" value="1"/>
</dbReference>
<evidence type="ECO:0000256" key="4">
    <source>
        <dbReference type="ARBA" id="ARBA00022801"/>
    </source>
</evidence>
<proteinExistence type="inferred from homology"/>
<dbReference type="RefSeq" id="WP_107611337.1">
    <property type="nucleotide sequence ID" value="NZ_PZIS01000014.1"/>
</dbReference>
<reference evidence="9 10" key="1">
    <citation type="submission" date="2019-07" db="EMBL/GenBank/DDBJ databases">
        <title>Genome Sequencing and Assembly of Staphylococcus haemolyticus SDA2.</title>
        <authorList>
            <person name="Emmons C.B."/>
            <person name="Park C."/>
            <person name="Sevigny J.L."/>
            <person name="Andam C."/>
        </authorList>
    </citation>
    <scope>NUCLEOTIDE SEQUENCE [LARGE SCALE GENOMIC DNA]</scope>
    <source>
        <strain evidence="9 10">SDA2</strain>
    </source>
</reference>
<dbReference type="Proteomes" id="UP000316594">
    <property type="component" value="Unassembled WGS sequence"/>
</dbReference>
<dbReference type="SUPFAM" id="SSF53187">
    <property type="entry name" value="Zn-dependent exopeptidases"/>
    <property type="match status" value="1"/>
</dbReference>
<dbReference type="GO" id="GO:0005615">
    <property type="term" value="C:extracellular space"/>
    <property type="evidence" value="ECO:0007669"/>
    <property type="project" value="TreeGrafter"/>
</dbReference>
<evidence type="ECO:0000256" key="5">
    <source>
        <dbReference type="ARBA" id="ARBA00022833"/>
    </source>
</evidence>
<dbReference type="Pfam" id="PF00246">
    <property type="entry name" value="Peptidase_M14"/>
    <property type="match status" value="1"/>
</dbReference>
<keyword evidence="6" id="KW-0482">Metalloprotease</keyword>
<comment type="cofactor">
    <cofactor evidence="1">
        <name>Zn(2+)</name>
        <dbReference type="ChEBI" id="CHEBI:29105"/>
    </cofactor>
</comment>